<keyword evidence="1" id="KW-0732">Signal</keyword>
<feature type="chain" id="PRO_5003186998" evidence="1">
    <location>
        <begin position="18"/>
        <end position="233"/>
    </location>
</feature>
<dbReference type="RefSeq" id="WP_013408222.1">
    <property type="nucleotide sequence ID" value="NC_014655.1"/>
</dbReference>
<reference evidence="2 3" key="2">
    <citation type="journal article" date="2011" name="Stand. Genomic Sci.">
        <title>Complete genome sequence of Leadbetterella byssophila type strain (4M15).</title>
        <authorList>
            <person name="Abt B."/>
            <person name="Teshima H."/>
            <person name="Lucas S."/>
            <person name="Lapidus A."/>
            <person name="Del Rio T.G."/>
            <person name="Nolan M."/>
            <person name="Tice H."/>
            <person name="Cheng J.F."/>
            <person name="Pitluck S."/>
            <person name="Liolios K."/>
            <person name="Pagani I."/>
            <person name="Ivanova N."/>
            <person name="Mavromatis K."/>
            <person name="Pati A."/>
            <person name="Tapia R."/>
            <person name="Han C."/>
            <person name="Goodwin L."/>
            <person name="Chen A."/>
            <person name="Palaniappan K."/>
            <person name="Land M."/>
            <person name="Hauser L."/>
            <person name="Chang Y.J."/>
            <person name="Jeffries C.D."/>
            <person name="Rohde M."/>
            <person name="Goker M."/>
            <person name="Tindall B.J."/>
            <person name="Detter J.C."/>
            <person name="Woyke T."/>
            <person name="Bristow J."/>
            <person name="Eisen J.A."/>
            <person name="Markowitz V."/>
            <person name="Hugenholtz P."/>
            <person name="Klenk H.P."/>
            <person name="Kyrpides N.C."/>
        </authorList>
    </citation>
    <scope>NUCLEOTIDE SEQUENCE [LARGE SCALE GENOMIC DNA]</scope>
    <source>
        <strain evidence="3">DSM 17132 / JCM 16389 / KACC 11308 / NBRC 106382 / 4M15</strain>
    </source>
</reference>
<dbReference type="STRING" id="649349.Lbys_1459"/>
<sequence>MKYLWMGLLLCSGYAGAQRDPMLALFNGKENPVLLVQEKEPYWDFKVHWWLPVSGTQSLAVNRGGMMRSIPWELGMFHFGDALYREVGSSLGLAYEESWVDMGARIQIQQVMVQDEFTKWEWPWAVGMQAKPKKGLRLGWYIYDKKVSPFLSMGFGKKWNIYTETAFKERGTGLVLFQYRHTEMLGLSLMMSPGAIAIGISLNSYPITWGYGVKNHPYTAFSHGAFVRYEKVD</sequence>
<proteinExistence type="predicted"/>
<name>E4RWW7_LEAB4</name>
<gene>
    <name evidence="2" type="ordered locus">Lbys_1459</name>
</gene>
<protein>
    <submittedName>
        <fullName evidence="2">Uncharacterized protein</fullName>
    </submittedName>
</protein>
<evidence type="ECO:0000313" key="3">
    <source>
        <dbReference type="Proteomes" id="UP000007435"/>
    </source>
</evidence>
<dbReference type="Proteomes" id="UP000007435">
    <property type="component" value="Chromosome"/>
</dbReference>
<reference key="1">
    <citation type="submission" date="2010-11" db="EMBL/GenBank/DDBJ databases">
        <title>The complete genome of Leadbetterella byssophila DSM 17132.</title>
        <authorList>
            <consortium name="US DOE Joint Genome Institute (JGI-PGF)"/>
            <person name="Lucas S."/>
            <person name="Copeland A."/>
            <person name="Lapidus A."/>
            <person name="Glavina del Rio T."/>
            <person name="Dalin E."/>
            <person name="Tice H."/>
            <person name="Bruce D."/>
            <person name="Goodwin L."/>
            <person name="Pitluck S."/>
            <person name="Kyrpides N."/>
            <person name="Mavromatis K."/>
            <person name="Ivanova N."/>
            <person name="Teshima H."/>
            <person name="Brettin T."/>
            <person name="Detter J.C."/>
            <person name="Han C."/>
            <person name="Tapia R."/>
            <person name="Land M."/>
            <person name="Hauser L."/>
            <person name="Markowitz V."/>
            <person name="Cheng J.-F."/>
            <person name="Hugenholtz P."/>
            <person name="Woyke T."/>
            <person name="Wu D."/>
            <person name="Tindall B."/>
            <person name="Pomrenke H.G."/>
            <person name="Brambilla E."/>
            <person name="Klenk H.-P."/>
            <person name="Eisen J.A."/>
        </authorList>
    </citation>
    <scope>NUCLEOTIDE SEQUENCE [LARGE SCALE GENOMIC DNA]</scope>
    <source>
        <strain>DSM 17132</strain>
    </source>
</reference>
<dbReference type="AlphaFoldDB" id="E4RWW7"/>
<dbReference type="EMBL" id="CP002305">
    <property type="protein sequence ID" value="ADQ17173.1"/>
    <property type="molecule type" value="Genomic_DNA"/>
</dbReference>
<keyword evidence="3" id="KW-1185">Reference proteome</keyword>
<feature type="signal peptide" evidence="1">
    <location>
        <begin position="1"/>
        <end position="17"/>
    </location>
</feature>
<evidence type="ECO:0000256" key="1">
    <source>
        <dbReference type="SAM" id="SignalP"/>
    </source>
</evidence>
<dbReference type="HOGENOM" id="CLU_1188772_0_0_10"/>
<organism evidence="2 3">
    <name type="scientific">Leadbetterella byssophila (strain DSM 17132 / JCM 16389 / KACC 11308 / NBRC 106382 / 4M15)</name>
    <dbReference type="NCBI Taxonomy" id="649349"/>
    <lineage>
        <taxon>Bacteria</taxon>
        <taxon>Pseudomonadati</taxon>
        <taxon>Bacteroidota</taxon>
        <taxon>Cytophagia</taxon>
        <taxon>Cytophagales</taxon>
        <taxon>Leadbetterellaceae</taxon>
        <taxon>Leadbetterella</taxon>
    </lineage>
</organism>
<evidence type="ECO:0000313" key="2">
    <source>
        <dbReference type="EMBL" id="ADQ17173.1"/>
    </source>
</evidence>
<dbReference type="KEGG" id="lby:Lbys_1459"/>
<accession>E4RWW7</accession>